<keyword evidence="2" id="KW-0812">Transmembrane</keyword>
<protein>
    <submittedName>
        <fullName evidence="6">Translocation/assembly module TamB domain-containing protein</fullName>
    </submittedName>
</protein>
<accession>A0A953JCL9</accession>
<evidence type="ECO:0000256" key="3">
    <source>
        <dbReference type="ARBA" id="ARBA00022989"/>
    </source>
</evidence>
<organism evidence="6 7">
    <name type="scientific">Candidatus Nitrobium versatile</name>
    <dbReference type="NCBI Taxonomy" id="2884831"/>
    <lineage>
        <taxon>Bacteria</taxon>
        <taxon>Pseudomonadati</taxon>
        <taxon>Nitrospirota</taxon>
        <taxon>Nitrospiria</taxon>
        <taxon>Nitrospirales</taxon>
        <taxon>Nitrospiraceae</taxon>
        <taxon>Candidatus Nitrobium</taxon>
    </lineage>
</organism>
<proteinExistence type="predicted"/>
<gene>
    <name evidence="6" type="ORF">K8I29_15240</name>
</gene>
<dbReference type="PANTHER" id="PTHR30441">
    <property type="entry name" value="DUF748 DOMAIN-CONTAINING PROTEIN"/>
    <property type="match status" value="1"/>
</dbReference>
<evidence type="ECO:0000256" key="4">
    <source>
        <dbReference type="ARBA" id="ARBA00023136"/>
    </source>
</evidence>
<reference evidence="6" key="2">
    <citation type="submission" date="2021-08" db="EMBL/GenBank/DDBJ databases">
        <authorList>
            <person name="Dalcin Martins P."/>
        </authorList>
    </citation>
    <scope>NUCLEOTIDE SEQUENCE</scope>
    <source>
        <strain evidence="6">MAG_39</strain>
    </source>
</reference>
<dbReference type="GO" id="GO:0009306">
    <property type="term" value="P:protein secretion"/>
    <property type="evidence" value="ECO:0007669"/>
    <property type="project" value="InterPro"/>
</dbReference>
<dbReference type="GO" id="GO:0005886">
    <property type="term" value="C:plasma membrane"/>
    <property type="evidence" value="ECO:0007669"/>
    <property type="project" value="InterPro"/>
</dbReference>
<keyword evidence="4" id="KW-0472">Membrane</keyword>
<dbReference type="GO" id="GO:0090313">
    <property type="term" value="P:regulation of protein targeting to membrane"/>
    <property type="evidence" value="ECO:0007669"/>
    <property type="project" value="TreeGrafter"/>
</dbReference>
<evidence type="ECO:0000256" key="2">
    <source>
        <dbReference type="ARBA" id="ARBA00022692"/>
    </source>
</evidence>
<name>A0A953JCL9_9BACT</name>
<evidence type="ECO:0000313" key="6">
    <source>
        <dbReference type="EMBL" id="MBZ0157552.1"/>
    </source>
</evidence>
<reference evidence="6" key="1">
    <citation type="journal article" date="2021" name="bioRxiv">
        <title>Unraveling nitrogen, sulfur and carbon metabolic pathways and microbial community transcriptional responses to substrate deprivation and toxicity stresses in a bioreactor mimicking anoxic brackish coastal sediment conditions.</title>
        <authorList>
            <person name="Martins P.D."/>
            <person name="Echeveste M.J."/>
            <person name="Arshad A."/>
            <person name="Kurth J."/>
            <person name="Ouboter H."/>
            <person name="Jetten M.S.M."/>
            <person name="Welte C.U."/>
        </authorList>
    </citation>
    <scope>NUCLEOTIDE SEQUENCE</scope>
    <source>
        <strain evidence="6">MAG_39</strain>
    </source>
</reference>
<evidence type="ECO:0000256" key="1">
    <source>
        <dbReference type="ARBA" id="ARBA00004167"/>
    </source>
</evidence>
<evidence type="ECO:0000313" key="7">
    <source>
        <dbReference type="Proteomes" id="UP000705867"/>
    </source>
</evidence>
<dbReference type="Proteomes" id="UP000705867">
    <property type="component" value="Unassembled WGS sequence"/>
</dbReference>
<dbReference type="InterPro" id="IPR052894">
    <property type="entry name" value="AsmA-related"/>
</dbReference>
<dbReference type="PANTHER" id="PTHR30441:SF8">
    <property type="entry name" value="DUF748 DOMAIN-CONTAINING PROTEIN"/>
    <property type="match status" value="1"/>
</dbReference>
<sequence length="1338" mass="147587">MKKRVVYTVIAVFVLGILLYASRGPNISNSLKKMILPELELATGKRFIAQKIYINLFPLFIEMKGVKAFGEDGDKFLEVQRVKGYIGLAGLLRKEITIRRLLIKETEIAAERARLEEIIRNVQKRLAEESKVPFKVAVKSVEVDNAGLLLREGDSVLDVRGLNAEIVASESPRFRVSLKRFEVNRRGLTGLNGRLESLFFIRNGKLELKKLKLHSHRSEITVEGEGDPGKQSGLFRTEAALFVESAKRIFGLKNSGEGEVSAKGIIKLDGLKEGIGKVFISLHLKGDLYLETLMELLKVKEPLRGFLRVQGTLRGYLNDLDGSGDAELEKGALFGVEVDRLRCKVLYKDGAMRFTEGNARLYNGSASAEAMIRLPVVNHYTVDIKVKDVDSKGIFKLIKWDPKIPEGKVRGELYTSGNAFNPSGRFSYRSSGKTGDILDRVKTVEGDFSMERHRIHFGRLEIASAVSRIAAEGKVDLEQSILSFTGKGRTEEVQDLSSPYFTSLSGPGDIACAVTGTLDDPELELRFLSRKASLSTAGLGIPQVLKDRTFPFDSVESLLVYRKSLLSVRSLSARSGKEEIGAAGNVFFRKARQLFDMKSADLDLVVYGKGLDIKKLSGTFQDGPPFSGELHTSFRLYGPPGDIRAAGDFQARNAAYKSGTPVDSVEGKISYGKGLFSFSSVRARRGESSLTARGEISLDKGFTLHAEGRRIIITDLLPAPLREKISAQKQGAPAASFLGTLSFVNLEVRGEGSFDRPTLSAKGDVYGGIYRGHSLGRGTVEAVLQGKELTASASFLDKKLEMKGNAVLEGKVPWSVRIDLQPARYDFLLAHFLKEVPDDLLFNMKGTVVAQGDRDHVNALMTIHKAHLHVYGTGFTNNSDVIARIEDRKVTIERLSMRSDAAEFSLGGTATLGQGYDLFLEGASSLAPLKAFSRNIDVIKGNASFIFSITGDWDTPKINGDMDITNGALGLKGILYRLSSISAYIYVDEDRIVLERASGKLSGGDVFASGTAYLQRFSIKRFFLQAQLKGITASLRKDFWVSFDGDLHYRGTPESPTLLGDVTLKKARYSERTEWKSWLLRLRQREKTRVEPSRLDMTSLNVRVTGSNLVLDNNVARTTMKMDLLVRGTLGQPALLGKVEAKEGIVFFRNNEFKILRATVDFSNPNQIHPYFDIVAETRARSYNIRLALDGYVEQFNLSLSSDPPLNETDIFSLLTVGQIGKNLKGLEGGIGAGEATSFLTGKLQDVLEERLKTVTGFDRVQIDPYISKSTGTVSPRVTLAKRLLGDKLYVTYSTAVGSGEEQVWKLEYSVAKNTSLVGVRDEKGGLGGDIKFRFEFK</sequence>
<keyword evidence="3" id="KW-1133">Transmembrane helix</keyword>
<feature type="domain" description="Translocation and assembly module TamB C-terminal" evidence="5">
    <location>
        <begin position="998"/>
        <end position="1337"/>
    </location>
</feature>
<comment type="caution">
    <text evidence="6">The sequence shown here is derived from an EMBL/GenBank/DDBJ whole genome shotgun (WGS) entry which is preliminary data.</text>
</comment>
<dbReference type="InterPro" id="IPR007452">
    <property type="entry name" value="TamB_C"/>
</dbReference>
<evidence type="ECO:0000259" key="5">
    <source>
        <dbReference type="Pfam" id="PF04357"/>
    </source>
</evidence>
<dbReference type="EMBL" id="JAIOIV010000120">
    <property type="protein sequence ID" value="MBZ0157552.1"/>
    <property type="molecule type" value="Genomic_DNA"/>
</dbReference>
<dbReference type="Pfam" id="PF04357">
    <property type="entry name" value="TamB"/>
    <property type="match status" value="1"/>
</dbReference>
<comment type="subcellular location">
    <subcellularLocation>
        <location evidence="1">Membrane</location>
        <topology evidence="1">Single-pass membrane protein</topology>
    </subcellularLocation>
</comment>